<sequence length="28" mass="3118">FILIKTFSGSHLTGIVSEIVAQARWKQS</sequence>
<gene>
    <name evidence="1" type="ORF">SLEP1_g60181</name>
</gene>
<proteinExistence type="predicted"/>
<accession>A0AAV5MVU8</accession>
<dbReference type="Proteomes" id="UP001054252">
    <property type="component" value="Unassembled WGS sequence"/>
</dbReference>
<evidence type="ECO:0000313" key="2">
    <source>
        <dbReference type="Proteomes" id="UP001054252"/>
    </source>
</evidence>
<dbReference type="AlphaFoldDB" id="A0AAV5MVU8"/>
<evidence type="ECO:0000313" key="1">
    <source>
        <dbReference type="EMBL" id="GKV53664.1"/>
    </source>
</evidence>
<feature type="non-terminal residue" evidence="1">
    <location>
        <position position="1"/>
    </location>
</feature>
<protein>
    <submittedName>
        <fullName evidence="1">Uncharacterized protein</fullName>
    </submittedName>
</protein>
<dbReference type="EMBL" id="BPVZ01001680">
    <property type="protein sequence ID" value="GKV53664.1"/>
    <property type="molecule type" value="Genomic_DNA"/>
</dbReference>
<organism evidence="1 2">
    <name type="scientific">Rubroshorea leprosula</name>
    <dbReference type="NCBI Taxonomy" id="152421"/>
    <lineage>
        <taxon>Eukaryota</taxon>
        <taxon>Viridiplantae</taxon>
        <taxon>Streptophyta</taxon>
        <taxon>Embryophyta</taxon>
        <taxon>Tracheophyta</taxon>
        <taxon>Spermatophyta</taxon>
        <taxon>Magnoliopsida</taxon>
        <taxon>eudicotyledons</taxon>
        <taxon>Gunneridae</taxon>
        <taxon>Pentapetalae</taxon>
        <taxon>rosids</taxon>
        <taxon>malvids</taxon>
        <taxon>Malvales</taxon>
        <taxon>Dipterocarpaceae</taxon>
        <taxon>Rubroshorea</taxon>
    </lineage>
</organism>
<comment type="caution">
    <text evidence="1">The sequence shown here is derived from an EMBL/GenBank/DDBJ whole genome shotgun (WGS) entry which is preliminary data.</text>
</comment>
<name>A0AAV5MVU8_9ROSI</name>
<keyword evidence="2" id="KW-1185">Reference proteome</keyword>
<reference evidence="1 2" key="1">
    <citation type="journal article" date="2021" name="Commun. Biol.">
        <title>The genome of Shorea leprosula (Dipterocarpaceae) highlights the ecological relevance of drought in aseasonal tropical rainforests.</title>
        <authorList>
            <person name="Ng K.K.S."/>
            <person name="Kobayashi M.J."/>
            <person name="Fawcett J.A."/>
            <person name="Hatakeyama M."/>
            <person name="Paape T."/>
            <person name="Ng C.H."/>
            <person name="Ang C.C."/>
            <person name="Tnah L.H."/>
            <person name="Lee C.T."/>
            <person name="Nishiyama T."/>
            <person name="Sese J."/>
            <person name="O'Brien M.J."/>
            <person name="Copetti D."/>
            <person name="Mohd Noor M.I."/>
            <person name="Ong R.C."/>
            <person name="Putra M."/>
            <person name="Sireger I.Z."/>
            <person name="Indrioko S."/>
            <person name="Kosugi Y."/>
            <person name="Izuno A."/>
            <person name="Isagi Y."/>
            <person name="Lee S.L."/>
            <person name="Shimizu K.K."/>
        </authorList>
    </citation>
    <scope>NUCLEOTIDE SEQUENCE [LARGE SCALE GENOMIC DNA]</scope>
    <source>
        <strain evidence="1">214</strain>
    </source>
</reference>